<keyword evidence="3" id="KW-0547">Nucleotide-binding</keyword>
<reference evidence="8 9" key="1">
    <citation type="submission" date="2013-04" db="EMBL/GenBank/DDBJ databases">
        <authorList>
            <person name="Chin J."/>
            <person name="Alexander D.H."/>
            <person name="Marks P."/>
            <person name="Korlach J."/>
            <person name="Clum A."/>
            <person name="Copeland A."/>
        </authorList>
    </citation>
    <scope>NUCLEOTIDE SEQUENCE [LARGE SCALE GENOMIC DNA]</scope>
    <source>
        <strain evidence="9">ATCC 35948 / DSM 1279 / VKM B-1258 / 21</strain>
    </source>
</reference>
<dbReference type="PANTHER" id="PTHR46566:SF5">
    <property type="entry name" value="1-PHOSPHOFRUCTOKINASE"/>
    <property type="match status" value="1"/>
</dbReference>
<dbReference type="PIRSF" id="PIRSF000535">
    <property type="entry name" value="1PFK/6PFK/LacC"/>
    <property type="match status" value="1"/>
</dbReference>
<organism evidence="8 9">
    <name type="scientific">Meiothermus ruber (strain ATCC 35948 / DSM 1279 / VKM B-1258 / 21)</name>
    <name type="common">Thermus ruber</name>
    <dbReference type="NCBI Taxonomy" id="504728"/>
    <lineage>
        <taxon>Bacteria</taxon>
        <taxon>Thermotogati</taxon>
        <taxon>Deinococcota</taxon>
        <taxon>Deinococci</taxon>
        <taxon>Thermales</taxon>
        <taxon>Thermaceae</taxon>
        <taxon>Meiothermus</taxon>
    </lineage>
</organism>
<dbReference type="EMBL" id="CP005385">
    <property type="protein sequence ID" value="AGK04500.1"/>
    <property type="molecule type" value="Genomic_DNA"/>
</dbReference>
<evidence type="ECO:0000256" key="4">
    <source>
        <dbReference type="ARBA" id="ARBA00022777"/>
    </source>
</evidence>
<gene>
    <name evidence="8" type="ORF">K649_06000</name>
</gene>
<dbReference type="STRING" id="504728.K649_06000"/>
<dbReference type="PRINTS" id="PR00990">
    <property type="entry name" value="RIBOKINASE"/>
</dbReference>
<dbReference type="GO" id="GO:0005829">
    <property type="term" value="C:cytosol"/>
    <property type="evidence" value="ECO:0007669"/>
    <property type="project" value="TreeGrafter"/>
</dbReference>
<accession>M9X8S0</accession>
<dbReference type="NCBIfam" id="TIGR03168">
    <property type="entry name" value="1-PFK"/>
    <property type="match status" value="1"/>
</dbReference>
<dbReference type="eggNOG" id="COG1105">
    <property type="taxonomic scope" value="Bacteria"/>
</dbReference>
<dbReference type="GO" id="GO:0008443">
    <property type="term" value="F:phosphofructokinase activity"/>
    <property type="evidence" value="ECO:0007669"/>
    <property type="project" value="TreeGrafter"/>
</dbReference>
<evidence type="ECO:0000256" key="5">
    <source>
        <dbReference type="ARBA" id="ARBA00022840"/>
    </source>
</evidence>
<keyword evidence="4 8" id="KW-0418">Kinase</keyword>
<dbReference type="Gene3D" id="3.40.1190.20">
    <property type="match status" value="1"/>
</dbReference>
<feature type="domain" description="Carbohydrate kinase PfkB" evidence="7">
    <location>
        <begin position="10"/>
        <end position="277"/>
    </location>
</feature>
<dbReference type="InterPro" id="IPR011611">
    <property type="entry name" value="PfkB_dom"/>
</dbReference>
<dbReference type="KEGG" id="mre:K649_06000"/>
<dbReference type="InterPro" id="IPR017583">
    <property type="entry name" value="Tagatose/fructose_Pkinase"/>
</dbReference>
<comment type="similarity">
    <text evidence="1">Belongs to the carbohydrate kinase PfkB family.</text>
</comment>
<dbReference type="InterPro" id="IPR029056">
    <property type="entry name" value="Ribokinase-like"/>
</dbReference>
<evidence type="ECO:0000256" key="3">
    <source>
        <dbReference type="ARBA" id="ARBA00022741"/>
    </source>
</evidence>
<evidence type="ECO:0000313" key="8">
    <source>
        <dbReference type="EMBL" id="AGK04500.1"/>
    </source>
</evidence>
<evidence type="ECO:0000256" key="6">
    <source>
        <dbReference type="PIRNR" id="PIRNR000535"/>
    </source>
</evidence>
<dbReference type="GO" id="GO:0005524">
    <property type="term" value="F:ATP binding"/>
    <property type="evidence" value="ECO:0007669"/>
    <property type="project" value="UniProtKB-KW"/>
</dbReference>
<dbReference type="Pfam" id="PF00294">
    <property type="entry name" value="PfkB"/>
    <property type="match status" value="1"/>
</dbReference>
<dbReference type="PATRIC" id="fig|504728.9.peg.1236"/>
<dbReference type="InterPro" id="IPR002139">
    <property type="entry name" value="Ribo/fructo_kinase"/>
</dbReference>
<proteinExistence type="inferred from homology"/>
<dbReference type="SUPFAM" id="SSF53613">
    <property type="entry name" value="Ribokinase-like"/>
    <property type="match status" value="1"/>
</dbReference>
<keyword evidence="5" id="KW-0067">ATP-binding</keyword>
<dbReference type="CDD" id="cd01164">
    <property type="entry name" value="FruK_PfkB_like"/>
    <property type="match status" value="1"/>
</dbReference>
<dbReference type="Proteomes" id="UP000013026">
    <property type="component" value="Chromosome"/>
</dbReference>
<evidence type="ECO:0000259" key="7">
    <source>
        <dbReference type="Pfam" id="PF00294"/>
    </source>
</evidence>
<dbReference type="PANTHER" id="PTHR46566">
    <property type="entry name" value="1-PHOSPHOFRUCTOKINASE-RELATED"/>
    <property type="match status" value="1"/>
</dbReference>
<evidence type="ECO:0000256" key="1">
    <source>
        <dbReference type="ARBA" id="ARBA00010688"/>
    </source>
</evidence>
<name>M9X8S0_MEIRD</name>
<evidence type="ECO:0000313" key="9">
    <source>
        <dbReference type="Proteomes" id="UP000013026"/>
    </source>
</evidence>
<evidence type="ECO:0000256" key="2">
    <source>
        <dbReference type="ARBA" id="ARBA00022679"/>
    </source>
</evidence>
<keyword evidence="2 6" id="KW-0808">Transferase</keyword>
<dbReference type="AlphaFoldDB" id="M9X8S0"/>
<protein>
    <submittedName>
        <fullName evidence="8">1-phosphofructokinase</fullName>
    </submittedName>
</protein>
<sequence length="296" mass="31207">MRFSAPRLGALNRAQRMDVEPSGKGINVARALARLGIRVRAVAPLGGSFGLAIEQLVLAETGLELIGVQITESTRCNLKVIDANSSEVTEFNAPGPALTREEWKRIEAALFEPLEEGDQVVLAGSLPAGASSTVYASLVQKTHEIGASALLDTAGAALREALPARPFLVKPNRLEAEELLGLPIRDRKDAIWAAQRIQALGAQHVVLSLGGDGAVFLSPKEGVWAHPPRVQVKSTVGCGDALLAGVVAGILHQRPWPDGARFATALAAARAGGEGVEFPDLNRVKALIGEVRLEVL</sequence>